<evidence type="ECO:0000313" key="12">
    <source>
        <dbReference type="EMBL" id="QEG36727.1"/>
    </source>
</evidence>
<feature type="domain" description="Peptidase C-terminal archaeal/bacterial" evidence="11">
    <location>
        <begin position="330"/>
        <end position="418"/>
    </location>
</feature>
<dbReference type="SUPFAM" id="SSF55486">
    <property type="entry name" value="Metalloproteases ('zincins'), catalytic domain"/>
    <property type="match status" value="1"/>
</dbReference>
<dbReference type="KEGG" id="bgok:Pr1d_40630"/>
<protein>
    <submittedName>
        <fullName evidence="12">Matrixin</fullName>
    </submittedName>
</protein>
<evidence type="ECO:0000256" key="3">
    <source>
        <dbReference type="ARBA" id="ARBA00022670"/>
    </source>
</evidence>
<comment type="similarity">
    <text evidence="2">Belongs to the peptidase M10A family.</text>
</comment>
<dbReference type="GO" id="GO:0008270">
    <property type="term" value="F:zinc ion binding"/>
    <property type="evidence" value="ECO:0007669"/>
    <property type="project" value="InterPro"/>
</dbReference>
<evidence type="ECO:0000259" key="11">
    <source>
        <dbReference type="Pfam" id="PF04151"/>
    </source>
</evidence>
<dbReference type="Gene3D" id="3.40.390.10">
    <property type="entry name" value="Collagenase (Catalytic Domain)"/>
    <property type="match status" value="1"/>
</dbReference>
<evidence type="ECO:0000256" key="2">
    <source>
        <dbReference type="ARBA" id="ARBA00010370"/>
    </source>
</evidence>
<name>A0A5B9QCD8_9BACT</name>
<dbReference type="GO" id="GO:0031012">
    <property type="term" value="C:extracellular matrix"/>
    <property type="evidence" value="ECO:0007669"/>
    <property type="project" value="InterPro"/>
</dbReference>
<gene>
    <name evidence="12" type="ORF">Pr1d_40630</name>
</gene>
<evidence type="ECO:0000256" key="1">
    <source>
        <dbReference type="ARBA" id="ARBA00001947"/>
    </source>
</evidence>
<dbReference type="InterPro" id="IPR001818">
    <property type="entry name" value="Pept_M10_metallopeptidase"/>
</dbReference>
<keyword evidence="6" id="KW-0378">Hydrolase</keyword>
<dbReference type="GO" id="GO:0030198">
    <property type="term" value="P:extracellular matrix organization"/>
    <property type="evidence" value="ECO:0007669"/>
    <property type="project" value="TreeGrafter"/>
</dbReference>
<feature type="domain" description="Peptidase M10 metallopeptidase" evidence="10">
    <location>
        <begin position="124"/>
        <end position="277"/>
    </location>
</feature>
<organism evidence="12 13">
    <name type="scientific">Bythopirellula goksoeyrii</name>
    <dbReference type="NCBI Taxonomy" id="1400387"/>
    <lineage>
        <taxon>Bacteria</taxon>
        <taxon>Pseudomonadati</taxon>
        <taxon>Planctomycetota</taxon>
        <taxon>Planctomycetia</taxon>
        <taxon>Pirellulales</taxon>
        <taxon>Lacipirellulaceae</taxon>
        <taxon>Bythopirellula</taxon>
    </lineage>
</organism>
<dbReference type="GO" id="GO:0030574">
    <property type="term" value="P:collagen catabolic process"/>
    <property type="evidence" value="ECO:0007669"/>
    <property type="project" value="TreeGrafter"/>
</dbReference>
<dbReference type="Pfam" id="PF04151">
    <property type="entry name" value="PPC"/>
    <property type="match status" value="1"/>
</dbReference>
<dbReference type="InterPro" id="IPR007280">
    <property type="entry name" value="Peptidase_C_arc/bac"/>
</dbReference>
<evidence type="ECO:0000256" key="6">
    <source>
        <dbReference type="ARBA" id="ARBA00022801"/>
    </source>
</evidence>
<feature type="signal peptide" evidence="9">
    <location>
        <begin position="1"/>
        <end position="30"/>
    </location>
</feature>
<dbReference type="GO" id="GO:0006508">
    <property type="term" value="P:proteolysis"/>
    <property type="evidence" value="ECO:0007669"/>
    <property type="project" value="UniProtKB-KW"/>
</dbReference>
<reference evidence="12 13" key="1">
    <citation type="submission" date="2019-08" db="EMBL/GenBank/DDBJ databases">
        <title>Deep-cultivation of Planctomycetes and their phenomic and genomic characterization uncovers novel biology.</title>
        <authorList>
            <person name="Wiegand S."/>
            <person name="Jogler M."/>
            <person name="Boedeker C."/>
            <person name="Pinto D."/>
            <person name="Vollmers J."/>
            <person name="Rivas-Marin E."/>
            <person name="Kohn T."/>
            <person name="Peeters S.H."/>
            <person name="Heuer A."/>
            <person name="Rast P."/>
            <person name="Oberbeckmann S."/>
            <person name="Bunk B."/>
            <person name="Jeske O."/>
            <person name="Meyerdierks A."/>
            <person name="Storesund J.E."/>
            <person name="Kallscheuer N."/>
            <person name="Luecker S."/>
            <person name="Lage O.M."/>
            <person name="Pohl T."/>
            <person name="Merkel B.J."/>
            <person name="Hornburger P."/>
            <person name="Mueller R.-W."/>
            <person name="Bruemmer F."/>
            <person name="Labrenz M."/>
            <person name="Spormann A.M."/>
            <person name="Op den Camp H."/>
            <person name="Overmann J."/>
            <person name="Amann R."/>
            <person name="Jetten M.S.M."/>
            <person name="Mascher T."/>
            <person name="Medema M.H."/>
            <person name="Devos D.P."/>
            <person name="Kaster A.-K."/>
            <person name="Ovreas L."/>
            <person name="Rohde M."/>
            <person name="Galperin M.Y."/>
            <person name="Jogler C."/>
        </authorList>
    </citation>
    <scope>NUCLEOTIDE SEQUENCE [LARGE SCALE GENOMIC DNA]</scope>
    <source>
        <strain evidence="12 13">Pr1d</strain>
    </source>
</reference>
<evidence type="ECO:0000256" key="7">
    <source>
        <dbReference type="ARBA" id="ARBA00022833"/>
    </source>
</evidence>
<keyword evidence="8" id="KW-0482">Metalloprotease</keyword>
<sequence precursor="true">MQRTTTCVLLVSAALIVVLVLPNCARGSEAASTSSHDSDSSHELFDEYQVGGGEEPAAFRTVGSGWSNTSGGFSPFGEPAILSWSIVPDQTVLPQGQSEPLSPSNLIAFLDGIHHGGAGPGGSDLTQRDWFPLIKSAFDRWDAVSGLKFSYEPSDDGVVNGIPTTALASALGVSGVRGDHRIGGHSIDGSTSPTIVAYNYFPSNSDMVLDTDEAGRFGNPSDNYLRFRNTLMHEIGHGIGLNHVASAGHNFLMEGFLDTSIDGPQFDDILGAHRLYGDRFEEDGGNDSPSLATPLGSFALGQSVSLGADAVDAAVAPTDIDFLSINKSGDNDYFRFSVASPSLVDILLTPLGPTYPEGPHGGTETPFDASAKNNLRLYLYNSTGNSLLGFSTGGGLGAEESLINFALPAAGDYLIQIAGLQDAAQFYQLDLAVVPEPTSAILLFAALTGWIASRRQT</sequence>
<evidence type="ECO:0000256" key="4">
    <source>
        <dbReference type="ARBA" id="ARBA00022723"/>
    </source>
</evidence>
<dbReference type="PANTHER" id="PTHR10201">
    <property type="entry name" value="MATRIX METALLOPROTEINASE"/>
    <property type="match status" value="1"/>
</dbReference>
<dbReference type="PANTHER" id="PTHR10201:SF291">
    <property type="entry name" value="MATRIX METALLOPROTEINASE 1, ISOFORM C-RELATED"/>
    <property type="match status" value="1"/>
</dbReference>
<dbReference type="GO" id="GO:0005615">
    <property type="term" value="C:extracellular space"/>
    <property type="evidence" value="ECO:0007669"/>
    <property type="project" value="TreeGrafter"/>
</dbReference>
<keyword evidence="4" id="KW-0479">Metal-binding</keyword>
<dbReference type="Proteomes" id="UP000323917">
    <property type="component" value="Chromosome"/>
</dbReference>
<evidence type="ECO:0000256" key="9">
    <source>
        <dbReference type="SAM" id="SignalP"/>
    </source>
</evidence>
<dbReference type="OrthoDB" id="247526at2"/>
<evidence type="ECO:0000256" key="8">
    <source>
        <dbReference type="ARBA" id="ARBA00023049"/>
    </source>
</evidence>
<dbReference type="Pfam" id="PF00413">
    <property type="entry name" value="Peptidase_M10"/>
    <property type="match status" value="1"/>
</dbReference>
<dbReference type="GO" id="GO:0004222">
    <property type="term" value="F:metalloendopeptidase activity"/>
    <property type="evidence" value="ECO:0007669"/>
    <property type="project" value="InterPro"/>
</dbReference>
<feature type="chain" id="PRO_5022987806" evidence="9">
    <location>
        <begin position="31"/>
        <end position="457"/>
    </location>
</feature>
<dbReference type="EMBL" id="CP042913">
    <property type="protein sequence ID" value="QEG36727.1"/>
    <property type="molecule type" value="Genomic_DNA"/>
</dbReference>
<dbReference type="InterPro" id="IPR024079">
    <property type="entry name" value="MetalloPept_cat_dom_sf"/>
</dbReference>
<keyword evidence="5 9" id="KW-0732">Signal</keyword>
<evidence type="ECO:0000313" key="13">
    <source>
        <dbReference type="Proteomes" id="UP000323917"/>
    </source>
</evidence>
<proteinExistence type="inferred from homology"/>
<keyword evidence="7" id="KW-0862">Zinc</keyword>
<accession>A0A5B9QCD8</accession>
<comment type="cofactor">
    <cofactor evidence="1">
        <name>Zn(2+)</name>
        <dbReference type="ChEBI" id="CHEBI:29105"/>
    </cofactor>
</comment>
<dbReference type="NCBIfam" id="TIGR02595">
    <property type="entry name" value="PEP_CTERM"/>
    <property type="match status" value="1"/>
</dbReference>
<dbReference type="SUPFAM" id="SSF89260">
    <property type="entry name" value="Collagen-binding domain"/>
    <property type="match status" value="1"/>
</dbReference>
<dbReference type="RefSeq" id="WP_148075045.1">
    <property type="nucleotide sequence ID" value="NZ_CP042913.1"/>
</dbReference>
<dbReference type="Gene3D" id="2.60.120.380">
    <property type="match status" value="1"/>
</dbReference>
<evidence type="ECO:0000256" key="5">
    <source>
        <dbReference type="ARBA" id="ARBA00022729"/>
    </source>
</evidence>
<keyword evidence="3" id="KW-0645">Protease</keyword>
<keyword evidence="13" id="KW-1185">Reference proteome</keyword>
<dbReference type="AlphaFoldDB" id="A0A5B9QCD8"/>
<evidence type="ECO:0000259" key="10">
    <source>
        <dbReference type="Pfam" id="PF00413"/>
    </source>
</evidence>
<dbReference type="InterPro" id="IPR013424">
    <property type="entry name" value="Ice-binding_C"/>
</dbReference>